<name>A0A4R2R2Q7_9PSEU</name>
<dbReference type="EMBL" id="SLXQ01000001">
    <property type="protein sequence ID" value="TCP56833.1"/>
    <property type="molecule type" value="Genomic_DNA"/>
</dbReference>
<protein>
    <recommendedName>
        <fullName evidence="3">Activator of Hsp90 ATPase-like protein</fullName>
    </recommendedName>
</protein>
<sequence length="65" mass="7697">MHKTWTISGGYAEWTLTLHIEPPDAETEPPLTSWPGEQLDHLEIYFHDVVNCYENAREVEHRSYR</sequence>
<evidence type="ECO:0008006" key="3">
    <source>
        <dbReference type="Google" id="ProtNLM"/>
    </source>
</evidence>
<dbReference type="AlphaFoldDB" id="A0A4R2R2Q7"/>
<dbReference type="OrthoDB" id="3630293at2"/>
<evidence type="ECO:0000313" key="1">
    <source>
        <dbReference type="EMBL" id="TCP56833.1"/>
    </source>
</evidence>
<organism evidence="1 2">
    <name type="scientific">Tamaricihabitans halophyticus</name>
    <dbReference type="NCBI Taxonomy" id="1262583"/>
    <lineage>
        <taxon>Bacteria</taxon>
        <taxon>Bacillati</taxon>
        <taxon>Actinomycetota</taxon>
        <taxon>Actinomycetes</taxon>
        <taxon>Pseudonocardiales</taxon>
        <taxon>Pseudonocardiaceae</taxon>
        <taxon>Tamaricihabitans</taxon>
    </lineage>
</organism>
<gene>
    <name evidence="1" type="ORF">EV191_101780</name>
</gene>
<proteinExistence type="predicted"/>
<comment type="caution">
    <text evidence="1">The sequence shown here is derived from an EMBL/GenBank/DDBJ whole genome shotgun (WGS) entry which is preliminary data.</text>
</comment>
<evidence type="ECO:0000313" key="2">
    <source>
        <dbReference type="Proteomes" id="UP000294911"/>
    </source>
</evidence>
<dbReference type="RefSeq" id="WP_132875387.1">
    <property type="nucleotide sequence ID" value="NZ_SLXQ01000001.1"/>
</dbReference>
<reference evidence="1 2" key="1">
    <citation type="submission" date="2019-03" db="EMBL/GenBank/DDBJ databases">
        <title>Genomic Encyclopedia of Type Strains, Phase IV (KMG-IV): sequencing the most valuable type-strain genomes for metagenomic binning, comparative biology and taxonomic classification.</title>
        <authorList>
            <person name="Goeker M."/>
        </authorList>
    </citation>
    <scope>NUCLEOTIDE SEQUENCE [LARGE SCALE GENOMIC DNA]</scope>
    <source>
        <strain evidence="1 2">DSM 45765</strain>
    </source>
</reference>
<accession>A0A4R2R2Q7</accession>
<keyword evidence="2" id="KW-1185">Reference proteome</keyword>
<dbReference type="Proteomes" id="UP000294911">
    <property type="component" value="Unassembled WGS sequence"/>
</dbReference>